<feature type="chain" id="PRO_5009514771" description="Outer membrane protein beta-barrel domain-containing protein" evidence="1">
    <location>
        <begin position="21"/>
        <end position="161"/>
    </location>
</feature>
<dbReference type="Proteomes" id="UP000179242">
    <property type="component" value="Unassembled WGS sequence"/>
</dbReference>
<dbReference type="AlphaFoldDB" id="A0A1F4U6M5"/>
<comment type="caution">
    <text evidence="2">The sequence shown here is derived from an EMBL/GenBank/DDBJ whole genome shotgun (WGS) entry which is preliminary data.</text>
</comment>
<name>A0A1F4U6M5_UNCSA</name>
<protein>
    <recommendedName>
        <fullName evidence="4">Outer membrane protein beta-barrel domain-containing protein</fullName>
    </recommendedName>
</protein>
<feature type="signal peptide" evidence="1">
    <location>
        <begin position="1"/>
        <end position="20"/>
    </location>
</feature>
<gene>
    <name evidence="2" type="ORF">A2438_05465</name>
</gene>
<keyword evidence="1" id="KW-0732">Signal</keyword>
<sequence>MKKLLVLFCLLLVMASSSQALLSMGVSGAYYSYNGNSSFGYGFELGIPTIPLLDTRLVATWVPVAGTSNALIPTTINAKFGLPGLPVYVDAGIGYLFSSIQGATVTAGSLTYNLSVGYEQNFMPLSKFFIQGGYDGMNIDYGVGSYNLSGIGARAGLRFSI</sequence>
<organism evidence="2 3">
    <name type="scientific">candidate division WOR-1 bacterium RIFOXYC2_FULL_46_14</name>
    <dbReference type="NCBI Taxonomy" id="1802587"/>
    <lineage>
        <taxon>Bacteria</taxon>
        <taxon>Bacillati</taxon>
        <taxon>Saganbacteria</taxon>
    </lineage>
</organism>
<evidence type="ECO:0000256" key="1">
    <source>
        <dbReference type="SAM" id="SignalP"/>
    </source>
</evidence>
<accession>A0A1F4U6M5</accession>
<dbReference type="EMBL" id="MEUJ01000005">
    <property type="protein sequence ID" value="OGC39943.1"/>
    <property type="molecule type" value="Genomic_DNA"/>
</dbReference>
<evidence type="ECO:0000313" key="2">
    <source>
        <dbReference type="EMBL" id="OGC39943.1"/>
    </source>
</evidence>
<evidence type="ECO:0008006" key="4">
    <source>
        <dbReference type="Google" id="ProtNLM"/>
    </source>
</evidence>
<proteinExistence type="predicted"/>
<evidence type="ECO:0000313" key="3">
    <source>
        <dbReference type="Proteomes" id="UP000179242"/>
    </source>
</evidence>
<reference evidence="2 3" key="1">
    <citation type="journal article" date="2016" name="Nat. Commun.">
        <title>Thousands of microbial genomes shed light on interconnected biogeochemical processes in an aquifer system.</title>
        <authorList>
            <person name="Anantharaman K."/>
            <person name="Brown C.T."/>
            <person name="Hug L.A."/>
            <person name="Sharon I."/>
            <person name="Castelle C.J."/>
            <person name="Probst A.J."/>
            <person name="Thomas B.C."/>
            <person name="Singh A."/>
            <person name="Wilkins M.J."/>
            <person name="Karaoz U."/>
            <person name="Brodie E.L."/>
            <person name="Williams K.H."/>
            <person name="Hubbard S.S."/>
            <person name="Banfield J.F."/>
        </authorList>
    </citation>
    <scope>NUCLEOTIDE SEQUENCE [LARGE SCALE GENOMIC DNA]</scope>
</reference>